<dbReference type="EMBL" id="CAJPVJ010026673">
    <property type="protein sequence ID" value="CAG2179322.1"/>
    <property type="molecule type" value="Genomic_DNA"/>
</dbReference>
<name>A0A7R9ML56_9ACAR</name>
<evidence type="ECO:0008006" key="4">
    <source>
        <dbReference type="Google" id="ProtNLM"/>
    </source>
</evidence>
<keyword evidence="3" id="KW-1185">Reference proteome</keyword>
<feature type="compositionally biased region" description="Basic and acidic residues" evidence="1">
    <location>
        <begin position="49"/>
        <end position="84"/>
    </location>
</feature>
<feature type="compositionally biased region" description="Basic residues" evidence="1">
    <location>
        <begin position="118"/>
        <end position="135"/>
    </location>
</feature>
<dbReference type="Proteomes" id="UP000728032">
    <property type="component" value="Unassembled WGS sequence"/>
</dbReference>
<feature type="compositionally biased region" description="Acidic residues" evidence="1">
    <location>
        <begin position="9"/>
        <end position="21"/>
    </location>
</feature>
<dbReference type="OrthoDB" id="415015at2759"/>
<evidence type="ECO:0000313" key="2">
    <source>
        <dbReference type="EMBL" id="CAD7662186.1"/>
    </source>
</evidence>
<feature type="compositionally biased region" description="Basic and acidic residues" evidence="1">
    <location>
        <begin position="22"/>
        <end position="39"/>
    </location>
</feature>
<accession>A0A7R9ML56</accession>
<feature type="compositionally biased region" description="Basic residues" evidence="1">
    <location>
        <begin position="85"/>
        <end position="94"/>
    </location>
</feature>
<sequence>MRGLGVDMSSDEEGLNYEEAVDDRQSRPPIKRMREDTEGRGLNYEEAVDDRQSRPPIKRMREDTEGRVRSSSKMPRDQSGVRDVKMRKKVRFMGKKAQTTMNRNARKGEADRKILNVKPKHLFAGKRGLGKTQRR</sequence>
<reference evidence="2" key="1">
    <citation type="submission" date="2020-11" db="EMBL/GenBank/DDBJ databases">
        <authorList>
            <person name="Tran Van P."/>
        </authorList>
    </citation>
    <scope>NUCLEOTIDE SEQUENCE</scope>
</reference>
<feature type="region of interest" description="Disordered" evidence="1">
    <location>
        <begin position="1"/>
        <end position="135"/>
    </location>
</feature>
<dbReference type="EMBL" id="OC941498">
    <property type="protein sequence ID" value="CAD7662186.1"/>
    <property type="molecule type" value="Genomic_DNA"/>
</dbReference>
<gene>
    <name evidence="2" type="ORF">ONB1V03_LOCUS18746</name>
</gene>
<organism evidence="2">
    <name type="scientific">Oppiella nova</name>
    <dbReference type="NCBI Taxonomy" id="334625"/>
    <lineage>
        <taxon>Eukaryota</taxon>
        <taxon>Metazoa</taxon>
        <taxon>Ecdysozoa</taxon>
        <taxon>Arthropoda</taxon>
        <taxon>Chelicerata</taxon>
        <taxon>Arachnida</taxon>
        <taxon>Acari</taxon>
        <taxon>Acariformes</taxon>
        <taxon>Sarcoptiformes</taxon>
        <taxon>Oribatida</taxon>
        <taxon>Brachypylina</taxon>
        <taxon>Oppioidea</taxon>
        <taxon>Oppiidae</taxon>
        <taxon>Oppiella</taxon>
    </lineage>
</organism>
<proteinExistence type="predicted"/>
<protein>
    <recommendedName>
        <fullName evidence="4">Nucleolar GTP-binding protein 1</fullName>
    </recommendedName>
</protein>
<evidence type="ECO:0000256" key="1">
    <source>
        <dbReference type="SAM" id="MobiDB-lite"/>
    </source>
</evidence>
<dbReference type="AlphaFoldDB" id="A0A7R9ML56"/>
<evidence type="ECO:0000313" key="3">
    <source>
        <dbReference type="Proteomes" id="UP000728032"/>
    </source>
</evidence>